<evidence type="ECO:0008006" key="3">
    <source>
        <dbReference type="Google" id="ProtNLM"/>
    </source>
</evidence>
<keyword evidence="2" id="KW-1185">Reference proteome</keyword>
<dbReference type="EMBL" id="CP070969">
    <property type="protein sequence ID" value="QSF46185.1"/>
    <property type="molecule type" value="Genomic_DNA"/>
</dbReference>
<reference evidence="1 2" key="1">
    <citation type="submission" date="2021-02" db="EMBL/GenBank/DDBJ databases">
        <title>Paenibacillus tianjinensis sp. nov.</title>
        <authorList>
            <person name="Liu H."/>
        </authorList>
    </citation>
    <scope>NUCLEOTIDE SEQUENCE [LARGE SCALE GENOMIC DNA]</scope>
    <source>
        <strain evidence="1 2">TB2019</strain>
    </source>
</reference>
<evidence type="ECO:0000313" key="2">
    <source>
        <dbReference type="Proteomes" id="UP000663452"/>
    </source>
</evidence>
<name>A0ABX7LDI4_9BACL</name>
<proteinExistence type="predicted"/>
<protein>
    <recommendedName>
        <fullName evidence="3">DUF4397 domain-containing protein</fullName>
    </recommendedName>
</protein>
<dbReference type="Gene3D" id="2.60.120.260">
    <property type="entry name" value="Galactose-binding domain-like"/>
    <property type="match status" value="1"/>
</dbReference>
<evidence type="ECO:0000313" key="1">
    <source>
        <dbReference type="EMBL" id="QSF46185.1"/>
    </source>
</evidence>
<dbReference type="Proteomes" id="UP000663452">
    <property type="component" value="Chromosome"/>
</dbReference>
<accession>A0ABX7LDI4</accession>
<organism evidence="1 2">
    <name type="scientific">Paenibacillus tianjinensis</name>
    <dbReference type="NCBI Taxonomy" id="2810347"/>
    <lineage>
        <taxon>Bacteria</taxon>
        <taxon>Bacillati</taxon>
        <taxon>Bacillota</taxon>
        <taxon>Bacilli</taxon>
        <taxon>Bacillales</taxon>
        <taxon>Paenibacillaceae</taxon>
        <taxon>Paenibacillus</taxon>
    </lineage>
</organism>
<dbReference type="RefSeq" id="WP_206103680.1">
    <property type="nucleotide sequence ID" value="NZ_CP070969.1"/>
</dbReference>
<gene>
    <name evidence="1" type="ORF">JRJ22_06125</name>
</gene>
<sequence length="182" mass="19724">MHISRASPSLKSGSLKTKQSIFKQELPYGLHTITIEWAEANRQTKNNKEQPSLFINVDSFRVTGQPVAVPPKEAVVRFEETNAFVQFKGIWKTNVSVLNSGGTVKYSGVQGNYAQFNFTGKKVELVANTDVNGGKANVYVDGKLATAELSISIAQASGMGSPYSNPQTLPAGIIPYESRISV</sequence>